<feature type="chain" id="PRO_5040812719" evidence="3">
    <location>
        <begin position="16"/>
        <end position="391"/>
    </location>
</feature>
<dbReference type="AlphaFoldDB" id="A0A9W8Z653"/>
<evidence type="ECO:0000313" key="4">
    <source>
        <dbReference type="EMBL" id="KAJ4397544.1"/>
    </source>
</evidence>
<evidence type="ECO:0000256" key="1">
    <source>
        <dbReference type="SAM" id="MobiDB-lite"/>
    </source>
</evidence>
<feature type="transmembrane region" description="Helical" evidence="2">
    <location>
        <begin position="237"/>
        <end position="260"/>
    </location>
</feature>
<keyword evidence="3" id="KW-0732">Signal</keyword>
<organism evidence="4 5">
    <name type="scientific">Gnomoniopsis smithogilvyi</name>
    <dbReference type="NCBI Taxonomy" id="1191159"/>
    <lineage>
        <taxon>Eukaryota</taxon>
        <taxon>Fungi</taxon>
        <taxon>Dikarya</taxon>
        <taxon>Ascomycota</taxon>
        <taxon>Pezizomycotina</taxon>
        <taxon>Sordariomycetes</taxon>
        <taxon>Sordariomycetidae</taxon>
        <taxon>Diaporthales</taxon>
        <taxon>Gnomoniaceae</taxon>
        <taxon>Gnomoniopsis</taxon>
    </lineage>
</organism>
<keyword evidence="2" id="KW-1133">Transmembrane helix</keyword>
<comment type="caution">
    <text evidence="4">The sequence shown here is derived from an EMBL/GenBank/DDBJ whole genome shotgun (WGS) entry which is preliminary data.</text>
</comment>
<evidence type="ECO:0000256" key="2">
    <source>
        <dbReference type="SAM" id="Phobius"/>
    </source>
</evidence>
<feature type="signal peptide" evidence="3">
    <location>
        <begin position="1"/>
        <end position="15"/>
    </location>
</feature>
<accession>A0A9W8Z653</accession>
<proteinExistence type="predicted"/>
<dbReference type="OrthoDB" id="4084551at2759"/>
<feature type="region of interest" description="Disordered" evidence="1">
    <location>
        <begin position="343"/>
        <end position="391"/>
    </location>
</feature>
<feature type="compositionally biased region" description="Basic and acidic residues" evidence="1">
    <location>
        <begin position="380"/>
        <end position="391"/>
    </location>
</feature>
<dbReference type="Proteomes" id="UP001140453">
    <property type="component" value="Unassembled WGS sequence"/>
</dbReference>
<name>A0A9W8Z653_9PEZI</name>
<reference evidence="4" key="1">
    <citation type="submission" date="2022-10" db="EMBL/GenBank/DDBJ databases">
        <title>Tapping the CABI collections for fungal endophytes: first genome assemblies for Collariella, Neodidymelliopsis, Ascochyta clinopodiicola, Didymella pomorum, Didymosphaeria variabile, Neocosmospora piperis and Neocucurbitaria cava.</title>
        <authorList>
            <person name="Hill R."/>
        </authorList>
    </citation>
    <scope>NUCLEOTIDE SEQUENCE</scope>
    <source>
        <strain evidence="4">IMI 355082</strain>
    </source>
</reference>
<evidence type="ECO:0000313" key="5">
    <source>
        <dbReference type="Proteomes" id="UP001140453"/>
    </source>
</evidence>
<evidence type="ECO:0000256" key="3">
    <source>
        <dbReference type="SAM" id="SignalP"/>
    </source>
</evidence>
<dbReference type="EMBL" id="JAPEVB010000001">
    <property type="protein sequence ID" value="KAJ4397544.1"/>
    <property type="molecule type" value="Genomic_DNA"/>
</dbReference>
<keyword evidence="5" id="KW-1185">Reference proteome</keyword>
<dbReference type="InterPro" id="IPR028000">
    <property type="entry name" value="Pma1"/>
</dbReference>
<keyword evidence="2" id="KW-0812">Transmembrane</keyword>
<protein>
    <submittedName>
        <fullName evidence="4">Uncharacterized protein</fullName>
    </submittedName>
</protein>
<keyword evidence="2" id="KW-0472">Membrane</keyword>
<dbReference type="Pfam" id="PF14610">
    <property type="entry name" value="Psg1"/>
    <property type="match status" value="1"/>
</dbReference>
<sequence length="391" mass="42311">MLLTAAAMLLEAAHAAPAPEPTPALVLRADATDAWISVDSTGLPSTVTPVVTVSDGVATTISAIPTELTATVLTKTEYGEVTTSTGTAPAEPTAQNKKGKGAFLACSNTDGDYAPFCEPAKNSSLNPGTTYYVTWDSSVINTTQVTITGTYINSTTGEAGEDAFTSDEIKARWSYYAWTPSKSYLSQGDGQAVNITLKLKALESDGETVSQTYTGPTVLVTKAPTYQQAAPTLPSGAALYIALPTVFGFCLIMICGVCIWNRKARKIGLGNVMSRSRHGYGVAKSRAKRMTMRMKGGRSKKAAMQNIRMLDNLPEDQMYRDEPMKFDGHRDYQYDRDAEELNMGRPGHARRDSEGLGSLAGTPTSERFPREQGRQGGNVFREEVERQQRER</sequence>
<gene>
    <name evidence="4" type="ORF">N0V93_001775</name>
</gene>